<organism evidence="2 3">
    <name type="scientific">Candidatus Kaiserbacteria bacterium RIFCSPLOWO2_01_FULL_54_13</name>
    <dbReference type="NCBI Taxonomy" id="1798512"/>
    <lineage>
        <taxon>Bacteria</taxon>
        <taxon>Candidatus Kaiseribacteriota</taxon>
    </lineage>
</organism>
<name>A0A1F6F162_9BACT</name>
<sequence length="362" mass="41113">MPTGRAHGLQIMTMCEEFAAQGAKIDLVIPAKKNFAEADPFIYYDVARSFSIRRVGVPDLGSRTSMLPHVTFLLDVLFFGIALLFSDVGRRNEIVYCRDYPLLFFLPRRNLTILEVHDVPRWTWIFKRAISRADLFVAITRGVKDALVERGGAPERILVAPDGVHLEDFANPESRENARRRLGLPLDKKIAMYIGWIDYWKGTDTLFEAATRLKGAMAVVIGALSRDLPKLRRVHPAVTFFEMRPYKELADNQAAADVLILPASGKHAISTRYTSPLKLFTYMTSGVPIVAADVPSLREVLDDRTCFWYRVGNADDLARVVEYALAHRKEGQEKALVAKELVKRYTWEERARNILLFLRDKS</sequence>
<gene>
    <name evidence="2" type="ORF">A3A39_02445</name>
</gene>
<protein>
    <recommendedName>
        <fullName evidence="1">Glycosyltransferase subfamily 4-like N-terminal domain-containing protein</fullName>
    </recommendedName>
</protein>
<evidence type="ECO:0000259" key="1">
    <source>
        <dbReference type="Pfam" id="PF13439"/>
    </source>
</evidence>
<evidence type="ECO:0000313" key="2">
    <source>
        <dbReference type="EMBL" id="OGG79578.1"/>
    </source>
</evidence>
<dbReference type="SUPFAM" id="SSF53756">
    <property type="entry name" value="UDP-Glycosyltransferase/glycogen phosphorylase"/>
    <property type="match status" value="1"/>
</dbReference>
<dbReference type="EMBL" id="MFLZ01000023">
    <property type="protein sequence ID" value="OGG79578.1"/>
    <property type="molecule type" value="Genomic_DNA"/>
</dbReference>
<dbReference type="Proteomes" id="UP000177372">
    <property type="component" value="Unassembled WGS sequence"/>
</dbReference>
<dbReference type="Pfam" id="PF13439">
    <property type="entry name" value="Glyco_transf_4"/>
    <property type="match status" value="1"/>
</dbReference>
<dbReference type="GO" id="GO:0016757">
    <property type="term" value="F:glycosyltransferase activity"/>
    <property type="evidence" value="ECO:0007669"/>
    <property type="project" value="TreeGrafter"/>
</dbReference>
<feature type="domain" description="Glycosyltransferase subfamily 4-like N-terminal" evidence="1">
    <location>
        <begin position="11"/>
        <end position="167"/>
    </location>
</feature>
<accession>A0A1F6F162</accession>
<dbReference type="Gene3D" id="3.40.50.2000">
    <property type="entry name" value="Glycogen Phosphorylase B"/>
    <property type="match status" value="2"/>
</dbReference>
<dbReference type="AlphaFoldDB" id="A0A1F6F162"/>
<dbReference type="PANTHER" id="PTHR45947">
    <property type="entry name" value="SULFOQUINOVOSYL TRANSFERASE SQD2"/>
    <property type="match status" value="1"/>
</dbReference>
<dbReference type="InterPro" id="IPR028098">
    <property type="entry name" value="Glyco_trans_4-like_N"/>
</dbReference>
<dbReference type="InterPro" id="IPR050194">
    <property type="entry name" value="Glycosyltransferase_grp1"/>
</dbReference>
<comment type="caution">
    <text evidence="2">The sequence shown here is derived from an EMBL/GenBank/DDBJ whole genome shotgun (WGS) entry which is preliminary data.</text>
</comment>
<proteinExistence type="predicted"/>
<dbReference type="PANTHER" id="PTHR45947:SF3">
    <property type="entry name" value="SULFOQUINOVOSYL TRANSFERASE SQD2"/>
    <property type="match status" value="1"/>
</dbReference>
<reference evidence="2 3" key="1">
    <citation type="journal article" date="2016" name="Nat. Commun.">
        <title>Thousands of microbial genomes shed light on interconnected biogeochemical processes in an aquifer system.</title>
        <authorList>
            <person name="Anantharaman K."/>
            <person name="Brown C.T."/>
            <person name="Hug L.A."/>
            <person name="Sharon I."/>
            <person name="Castelle C.J."/>
            <person name="Probst A.J."/>
            <person name="Thomas B.C."/>
            <person name="Singh A."/>
            <person name="Wilkins M.J."/>
            <person name="Karaoz U."/>
            <person name="Brodie E.L."/>
            <person name="Williams K.H."/>
            <person name="Hubbard S.S."/>
            <person name="Banfield J.F."/>
        </authorList>
    </citation>
    <scope>NUCLEOTIDE SEQUENCE [LARGE SCALE GENOMIC DNA]</scope>
</reference>
<dbReference type="STRING" id="1798512.A3A39_02445"/>
<evidence type="ECO:0000313" key="3">
    <source>
        <dbReference type="Proteomes" id="UP000177372"/>
    </source>
</evidence>
<dbReference type="Pfam" id="PF13692">
    <property type="entry name" value="Glyco_trans_1_4"/>
    <property type="match status" value="1"/>
</dbReference>